<name>A0A7C9ABU0_OPUST</name>
<dbReference type="AlphaFoldDB" id="A0A7C9ABU0"/>
<protein>
    <submittedName>
        <fullName evidence="1">Uncharacterized protein</fullName>
    </submittedName>
</protein>
<sequence length="309" mass="33479">MLPPAGQRSLFITSTAMLLFAAKMYHMHELNDLLKSQVSLDVDPYLGVDENFQVYVKPLADVKQYGSALDNQAATSYLSGLQDKNIIDFEKVLLEIIARYLCCIVKVEEEELLNQLSATFSPDDAFVFAPKALREFDHTQILGHLKELSSLDGELSISSVVEDDATSSFSAMNISGQKVPSSPANTHIMSIGQLLESALEVAGQVVGASVLTSPLSYSTMAGHCEALETGTRKKLSNWLAHETTSAGFVFPLPDDGRAFNRVPCHINSVQEGAAPQDQYSALRLPPASPFDNFLRAVSGTTPMFAGVST</sequence>
<proteinExistence type="predicted"/>
<accession>A0A7C9ABU0</accession>
<reference evidence="1" key="1">
    <citation type="journal article" date="2013" name="J. Plant Res.">
        <title>Effect of fungi and light on seed germination of three Opuntia species from semiarid lands of central Mexico.</title>
        <authorList>
            <person name="Delgado-Sanchez P."/>
            <person name="Jimenez-Bremont J.F."/>
            <person name="Guerrero-Gonzalez Mde L."/>
            <person name="Flores J."/>
        </authorList>
    </citation>
    <scope>NUCLEOTIDE SEQUENCE</scope>
    <source>
        <tissue evidence="1">Cladode</tissue>
    </source>
</reference>
<evidence type="ECO:0000313" key="1">
    <source>
        <dbReference type="EMBL" id="MBA4663336.1"/>
    </source>
</evidence>
<dbReference type="PANTHER" id="PTHR46087:SF11">
    <property type="entry name" value="PROTEIN SEMI-ROLLED LEAF 2"/>
    <property type="match status" value="1"/>
</dbReference>
<organism evidence="1">
    <name type="scientific">Opuntia streptacantha</name>
    <name type="common">Prickly pear cactus</name>
    <name type="synonym">Opuntia cardona</name>
    <dbReference type="NCBI Taxonomy" id="393608"/>
    <lineage>
        <taxon>Eukaryota</taxon>
        <taxon>Viridiplantae</taxon>
        <taxon>Streptophyta</taxon>
        <taxon>Embryophyta</taxon>
        <taxon>Tracheophyta</taxon>
        <taxon>Spermatophyta</taxon>
        <taxon>Magnoliopsida</taxon>
        <taxon>eudicotyledons</taxon>
        <taxon>Gunneridae</taxon>
        <taxon>Pentapetalae</taxon>
        <taxon>Caryophyllales</taxon>
        <taxon>Cactineae</taxon>
        <taxon>Cactaceae</taxon>
        <taxon>Opuntioideae</taxon>
        <taxon>Opuntia</taxon>
    </lineage>
</organism>
<dbReference type="EMBL" id="GISG01220020">
    <property type="protein sequence ID" value="MBA4663336.1"/>
    <property type="molecule type" value="Transcribed_RNA"/>
</dbReference>
<reference evidence="1" key="2">
    <citation type="submission" date="2020-07" db="EMBL/GenBank/DDBJ databases">
        <authorList>
            <person name="Vera ALvarez R."/>
            <person name="Arias-Moreno D.M."/>
            <person name="Jimenez-Jacinto V."/>
            <person name="Jimenez-Bremont J.F."/>
            <person name="Swaminathan K."/>
            <person name="Moose S.P."/>
            <person name="Guerrero-Gonzalez M.L."/>
            <person name="Marino-Ramirez L."/>
            <person name="Landsman D."/>
            <person name="Rodriguez-Kessler M."/>
            <person name="Delgado-Sanchez P."/>
        </authorList>
    </citation>
    <scope>NUCLEOTIDE SEQUENCE</scope>
    <source>
        <tissue evidence="1">Cladode</tissue>
    </source>
</reference>
<dbReference type="PANTHER" id="PTHR46087">
    <property type="entry name" value="PUTATIVE, EXPRESSED-RELATED"/>
    <property type="match status" value="1"/>
</dbReference>
<dbReference type="InterPro" id="IPR055296">
    <property type="entry name" value="SRL2-like"/>
</dbReference>